<dbReference type="Gene3D" id="1.20.1050.10">
    <property type="match status" value="1"/>
</dbReference>
<dbReference type="InterPro" id="IPR036282">
    <property type="entry name" value="Glutathione-S-Trfase_C_sf"/>
</dbReference>
<organism evidence="8 9">
    <name type="scientific">Manihot esculenta</name>
    <name type="common">Cassava</name>
    <name type="synonym">Jatropha manihot</name>
    <dbReference type="NCBI Taxonomy" id="3983"/>
    <lineage>
        <taxon>Eukaryota</taxon>
        <taxon>Viridiplantae</taxon>
        <taxon>Streptophyta</taxon>
        <taxon>Embryophyta</taxon>
        <taxon>Tracheophyta</taxon>
        <taxon>Spermatophyta</taxon>
        <taxon>Magnoliopsida</taxon>
        <taxon>eudicotyledons</taxon>
        <taxon>Gunneridae</taxon>
        <taxon>Pentapetalae</taxon>
        <taxon>rosids</taxon>
        <taxon>fabids</taxon>
        <taxon>Malpighiales</taxon>
        <taxon>Euphorbiaceae</taxon>
        <taxon>Crotonoideae</taxon>
        <taxon>Manihoteae</taxon>
        <taxon>Manihot</taxon>
    </lineage>
</organism>
<dbReference type="Pfam" id="PF00043">
    <property type="entry name" value="GST_C"/>
    <property type="match status" value="1"/>
</dbReference>
<dbReference type="GO" id="GO:0005737">
    <property type="term" value="C:cytoplasm"/>
    <property type="evidence" value="ECO:0000318"/>
    <property type="project" value="GO_Central"/>
</dbReference>
<protein>
    <recommendedName>
        <fullName evidence="1">glutathione transferase</fullName>
        <ecNumber evidence="1">2.5.1.18</ecNumber>
    </recommendedName>
</protein>
<feature type="domain" description="GST N-terminal" evidence="6">
    <location>
        <begin position="4"/>
        <end position="83"/>
    </location>
</feature>
<dbReference type="InterPro" id="IPR004046">
    <property type="entry name" value="GST_C"/>
</dbReference>
<dbReference type="FunFam" id="1.20.1050.10:FF:000012">
    <property type="entry name" value="Tau class glutathione S-transferase"/>
    <property type="match status" value="1"/>
</dbReference>
<feature type="coiled-coil region" evidence="5">
    <location>
        <begin position="118"/>
        <end position="145"/>
    </location>
</feature>
<dbReference type="CDD" id="cd03185">
    <property type="entry name" value="GST_C_Tau"/>
    <property type="match status" value="1"/>
</dbReference>
<dbReference type="STRING" id="3983.A0A2C9WDA4"/>
<dbReference type="PROSITE" id="PS50405">
    <property type="entry name" value="GST_CTER"/>
    <property type="match status" value="1"/>
</dbReference>
<comment type="similarity">
    <text evidence="4">Belongs to the GST superfamily.</text>
</comment>
<dbReference type="OMA" id="MIPNEQF"/>
<evidence type="ECO:0000313" key="9">
    <source>
        <dbReference type="Proteomes" id="UP000091857"/>
    </source>
</evidence>
<feature type="domain" description="GST C-terminal" evidence="7">
    <location>
        <begin position="88"/>
        <end position="216"/>
    </location>
</feature>
<keyword evidence="9" id="KW-1185">Reference proteome</keyword>
<evidence type="ECO:0000259" key="6">
    <source>
        <dbReference type="PROSITE" id="PS50404"/>
    </source>
</evidence>
<dbReference type="EC" id="2.5.1.18" evidence="1"/>
<dbReference type="Gene3D" id="3.40.30.10">
    <property type="entry name" value="Glutaredoxin"/>
    <property type="match status" value="1"/>
</dbReference>
<dbReference type="SFLD" id="SFLDG01152">
    <property type="entry name" value="Main.3:_Omega-_and_Tau-like"/>
    <property type="match status" value="1"/>
</dbReference>
<keyword evidence="5" id="KW-0175">Coiled coil</keyword>
<dbReference type="Proteomes" id="UP000091857">
    <property type="component" value="Chromosome 2"/>
</dbReference>
<dbReference type="InterPro" id="IPR045074">
    <property type="entry name" value="GST_C_Tau"/>
</dbReference>
<dbReference type="FunFam" id="3.40.30.10:FF:000197">
    <property type="entry name" value="Glutathione S-transferase U10"/>
    <property type="match status" value="1"/>
</dbReference>
<accession>A0A2C9WDA4</accession>
<evidence type="ECO:0000256" key="1">
    <source>
        <dbReference type="ARBA" id="ARBA00012452"/>
    </source>
</evidence>
<dbReference type="GO" id="GO:0006749">
    <property type="term" value="P:glutathione metabolic process"/>
    <property type="evidence" value="ECO:0000318"/>
    <property type="project" value="GO_Central"/>
</dbReference>
<dbReference type="SUPFAM" id="SSF52833">
    <property type="entry name" value="Thioredoxin-like"/>
    <property type="match status" value="1"/>
</dbReference>
<dbReference type="GO" id="GO:0005829">
    <property type="term" value="C:cytosol"/>
    <property type="evidence" value="ECO:0007669"/>
    <property type="project" value="UniProtKB-SubCell"/>
</dbReference>
<gene>
    <name evidence="8" type="ORF">MANES_02G126200v8</name>
</gene>
<proteinExistence type="inferred from homology"/>
<dbReference type="OrthoDB" id="4951845at2759"/>
<dbReference type="InterPro" id="IPR036249">
    <property type="entry name" value="Thioredoxin-like_sf"/>
</dbReference>
<keyword evidence="2" id="KW-0808">Transferase</keyword>
<sequence length="224" mass="25929">MAEQEVKLIGMWASPFNRRVELALKLKGIQYQYIEEDLSNKSPLLLKYNPIHKKIPVLVHNGISVAESLVILEYIDETWQNNPILPKDPCIRATARFWAKFVDEKILQTGHKISMAEGEDKEQLIEELDQNLKLLENELKGEELFGGEKIGYLDIVAFFVAHWFQVASEELTQMEVISEEKLPFLHKWLRKIREIDVVKECLPPRDKHVAFIKARIEAAKSAPK</sequence>
<dbReference type="AlphaFoldDB" id="A0A2C9WDA4"/>
<dbReference type="CDD" id="cd03058">
    <property type="entry name" value="GST_N_Tau"/>
    <property type="match status" value="1"/>
</dbReference>
<name>A0A2C9WDA4_MANES</name>
<dbReference type="InterPro" id="IPR010987">
    <property type="entry name" value="Glutathione-S-Trfase_C-like"/>
</dbReference>
<dbReference type="SFLD" id="SFLDG00358">
    <property type="entry name" value="Main_(cytGST)"/>
    <property type="match status" value="1"/>
</dbReference>
<dbReference type="Pfam" id="PF02798">
    <property type="entry name" value="GST_N"/>
    <property type="match status" value="1"/>
</dbReference>
<evidence type="ECO:0000259" key="7">
    <source>
        <dbReference type="PROSITE" id="PS50405"/>
    </source>
</evidence>
<dbReference type="Gramene" id="Manes.02G126200.1.v8.1">
    <property type="protein sequence ID" value="Manes.02G126200.1.v8.1.CDS"/>
    <property type="gene ID" value="Manes.02G126200.v8.1"/>
</dbReference>
<evidence type="ECO:0000256" key="4">
    <source>
        <dbReference type="RuleBase" id="RU003494"/>
    </source>
</evidence>
<dbReference type="SFLD" id="SFLDS00019">
    <property type="entry name" value="Glutathione_Transferase_(cytos"/>
    <property type="match status" value="1"/>
</dbReference>
<dbReference type="SUPFAM" id="SSF47616">
    <property type="entry name" value="GST C-terminal domain-like"/>
    <property type="match status" value="1"/>
</dbReference>
<evidence type="ECO:0000313" key="8">
    <source>
        <dbReference type="EMBL" id="OAY57810.1"/>
    </source>
</evidence>
<dbReference type="EMBL" id="CM004388">
    <property type="protein sequence ID" value="OAY57810.1"/>
    <property type="molecule type" value="Genomic_DNA"/>
</dbReference>
<evidence type="ECO:0000256" key="3">
    <source>
        <dbReference type="ARBA" id="ARBA00047960"/>
    </source>
</evidence>
<reference evidence="9" key="1">
    <citation type="journal article" date="2016" name="Nat. Biotechnol.">
        <title>Sequencing wild and cultivated cassava and related species reveals extensive interspecific hybridization and genetic diversity.</title>
        <authorList>
            <person name="Bredeson J.V."/>
            <person name="Lyons J.B."/>
            <person name="Prochnik S.E."/>
            <person name="Wu G.A."/>
            <person name="Ha C.M."/>
            <person name="Edsinger-Gonzales E."/>
            <person name="Grimwood J."/>
            <person name="Schmutz J."/>
            <person name="Rabbi I.Y."/>
            <person name="Egesi C."/>
            <person name="Nauluvula P."/>
            <person name="Lebot V."/>
            <person name="Ndunguru J."/>
            <person name="Mkamilo G."/>
            <person name="Bart R.S."/>
            <person name="Setter T.L."/>
            <person name="Gleadow R.M."/>
            <person name="Kulakow P."/>
            <person name="Ferguson M.E."/>
            <person name="Rounsley S."/>
            <person name="Rokhsar D.S."/>
        </authorList>
    </citation>
    <scope>NUCLEOTIDE SEQUENCE [LARGE SCALE GENOMIC DNA]</scope>
    <source>
        <strain evidence="9">cv. AM560-2</strain>
    </source>
</reference>
<dbReference type="GO" id="GO:0004364">
    <property type="term" value="F:glutathione transferase activity"/>
    <property type="evidence" value="ECO:0000318"/>
    <property type="project" value="GO_Central"/>
</dbReference>
<dbReference type="PANTHER" id="PTHR11260">
    <property type="entry name" value="GLUTATHIONE S-TRANSFERASE, GST, SUPERFAMILY, GST DOMAIN CONTAINING"/>
    <property type="match status" value="1"/>
</dbReference>
<dbReference type="PROSITE" id="PS50404">
    <property type="entry name" value="GST_NTER"/>
    <property type="match status" value="1"/>
</dbReference>
<comment type="caution">
    <text evidence="8">The sequence shown here is derived from an EMBL/GenBank/DDBJ whole genome shotgun (WGS) entry which is preliminary data.</text>
</comment>
<comment type="catalytic activity">
    <reaction evidence="3">
        <text>RX + glutathione = an S-substituted glutathione + a halide anion + H(+)</text>
        <dbReference type="Rhea" id="RHEA:16437"/>
        <dbReference type="ChEBI" id="CHEBI:15378"/>
        <dbReference type="ChEBI" id="CHEBI:16042"/>
        <dbReference type="ChEBI" id="CHEBI:17792"/>
        <dbReference type="ChEBI" id="CHEBI:57925"/>
        <dbReference type="ChEBI" id="CHEBI:90779"/>
        <dbReference type="EC" id="2.5.1.18"/>
    </reaction>
</comment>
<dbReference type="InterPro" id="IPR040079">
    <property type="entry name" value="Glutathione_S-Trfase"/>
</dbReference>
<evidence type="ECO:0000256" key="5">
    <source>
        <dbReference type="SAM" id="Coils"/>
    </source>
</evidence>
<dbReference type="InterPro" id="IPR045073">
    <property type="entry name" value="Omega/Tau-like"/>
</dbReference>
<dbReference type="InterPro" id="IPR004045">
    <property type="entry name" value="Glutathione_S-Trfase_N"/>
</dbReference>
<dbReference type="PANTHER" id="PTHR11260:SF752">
    <property type="entry name" value="GLUTATHIONE TRANSFERASE"/>
    <property type="match status" value="1"/>
</dbReference>
<evidence type="ECO:0000256" key="2">
    <source>
        <dbReference type="ARBA" id="ARBA00022679"/>
    </source>
</evidence>